<evidence type="ECO:0000313" key="1">
    <source>
        <dbReference type="EMBL" id="MFH0251813.1"/>
    </source>
</evidence>
<evidence type="ECO:0000313" key="2">
    <source>
        <dbReference type="Proteomes" id="UP001607069"/>
    </source>
</evidence>
<reference evidence="1 2" key="1">
    <citation type="submission" date="2024-10" db="EMBL/GenBank/DDBJ databases">
        <authorList>
            <person name="Cho J.-C."/>
        </authorList>
    </citation>
    <scope>NUCLEOTIDE SEQUENCE [LARGE SCALE GENOMIC DNA]</scope>
    <source>
        <strain evidence="1 2">KCTC29696</strain>
    </source>
</reference>
<keyword evidence="2" id="KW-1185">Reference proteome</keyword>
<organism evidence="1 2">
    <name type="scientific">Streptomyces chitinivorans</name>
    <dbReference type="NCBI Taxonomy" id="1257027"/>
    <lineage>
        <taxon>Bacteria</taxon>
        <taxon>Bacillati</taxon>
        <taxon>Actinomycetota</taxon>
        <taxon>Actinomycetes</taxon>
        <taxon>Kitasatosporales</taxon>
        <taxon>Streptomycetaceae</taxon>
        <taxon>Streptomyces</taxon>
    </lineage>
</organism>
<dbReference type="Proteomes" id="UP001607069">
    <property type="component" value="Unassembled WGS sequence"/>
</dbReference>
<sequence length="72" mass="6923">MADVPVGVGGPDGDGAARLQFPDLLVAQGVLLGDLERRPGGRVVGYRGGLAVGVGAPDDTADGVEAGGAPGL</sequence>
<feature type="non-terminal residue" evidence="1">
    <location>
        <position position="72"/>
    </location>
</feature>
<dbReference type="RefSeq" id="WP_394631383.1">
    <property type="nucleotide sequence ID" value="NZ_JBIHMK010000169.1"/>
</dbReference>
<proteinExistence type="predicted"/>
<accession>A0ABW7I0X4</accession>
<comment type="caution">
    <text evidence="1">The sequence shown here is derived from an EMBL/GenBank/DDBJ whole genome shotgun (WGS) entry which is preliminary data.</text>
</comment>
<protein>
    <submittedName>
        <fullName evidence="1">Uncharacterized protein</fullName>
    </submittedName>
</protein>
<name>A0ABW7I0X4_9ACTN</name>
<gene>
    <name evidence="1" type="ORF">ACG5V6_26840</name>
</gene>
<dbReference type="EMBL" id="JBIHMK010000169">
    <property type="protein sequence ID" value="MFH0251813.1"/>
    <property type="molecule type" value="Genomic_DNA"/>
</dbReference>